<feature type="region of interest" description="Disordered" evidence="1">
    <location>
        <begin position="137"/>
        <end position="157"/>
    </location>
</feature>
<comment type="caution">
    <text evidence="2">The sequence shown here is derived from an EMBL/GenBank/DDBJ whole genome shotgun (WGS) entry which is preliminary data.</text>
</comment>
<dbReference type="AlphaFoldDB" id="A0A9W7CRQ7"/>
<feature type="compositionally biased region" description="Polar residues" evidence="1">
    <location>
        <begin position="145"/>
        <end position="157"/>
    </location>
</feature>
<sequence>MNSIYTRTNCSFILNNAPQIQKRQERLQLHCVQVKAALHHRRFVVQLHAKSTTRVLGNDNRCCGNAPVFGIAEANAAEVVGQVAVTLTGAIIAGVTDVTEPARGTISIPLVGNALRPVDPRNMNPPPSMPFVLASRSHTRGSRAPTHSSAGSHHTRSCHTSSADAVVDVAVALLVVVAVELLAVLDAALDTDIPQSSNKSVRQASESWAHNLARCAGECQLEEQRSRKDNACFPLSNFGVEEENASDVTTPSVIEWL</sequence>
<protein>
    <submittedName>
        <fullName evidence="2">Unnamed protein product</fullName>
    </submittedName>
</protein>
<dbReference type="Proteomes" id="UP001165121">
    <property type="component" value="Unassembled WGS sequence"/>
</dbReference>
<organism evidence="2 3">
    <name type="scientific">Phytophthora fragariaefolia</name>
    <dbReference type="NCBI Taxonomy" id="1490495"/>
    <lineage>
        <taxon>Eukaryota</taxon>
        <taxon>Sar</taxon>
        <taxon>Stramenopiles</taxon>
        <taxon>Oomycota</taxon>
        <taxon>Peronosporomycetes</taxon>
        <taxon>Peronosporales</taxon>
        <taxon>Peronosporaceae</taxon>
        <taxon>Phytophthora</taxon>
    </lineage>
</organism>
<proteinExistence type="predicted"/>
<evidence type="ECO:0000313" key="3">
    <source>
        <dbReference type="Proteomes" id="UP001165121"/>
    </source>
</evidence>
<dbReference type="EMBL" id="BSXT01000905">
    <property type="protein sequence ID" value="GMF35998.1"/>
    <property type="molecule type" value="Genomic_DNA"/>
</dbReference>
<name>A0A9W7CRQ7_9STRA</name>
<evidence type="ECO:0000256" key="1">
    <source>
        <dbReference type="SAM" id="MobiDB-lite"/>
    </source>
</evidence>
<evidence type="ECO:0000313" key="2">
    <source>
        <dbReference type="EMBL" id="GMF35998.1"/>
    </source>
</evidence>
<accession>A0A9W7CRQ7</accession>
<reference evidence="2" key="1">
    <citation type="submission" date="2023-04" db="EMBL/GenBank/DDBJ databases">
        <title>Phytophthora fragariaefolia NBRC 109709.</title>
        <authorList>
            <person name="Ichikawa N."/>
            <person name="Sato H."/>
            <person name="Tonouchi N."/>
        </authorList>
    </citation>
    <scope>NUCLEOTIDE SEQUENCE</scope>
    <source>
        <strain evidence="2">NBRC 109709</strain>
    </source>
</reference>
<keyword evidence="3" id="KW-1185">Reference proteome</keyword>
<gene>
    <name evidence="2" type="ORF">Pfra01_000968900</name>
</gene>